<protein>
    <submittedName>
        <fullName evidence="1">Lethal(2) giant larvae protein 1</fullName>
    </submittedName>
</protein>
<organism evidence="1 2">
    <name type="scientific">Characodon lateralis</name>
    <dbReference type="NCBI Taxonomy" id="208331"/>
    <lineage>
        <taxon>Eukaryota</taxon>
        <taxon>Metazoa</taxon>
        <taxon>Chordata</taxon>
        <taxon>Craniata</taxon>
        <taxon>Vertebrata</taxon>
        <taxon>Euteleostomi</taxon>
        <taxon>Actinopterygii</taxon>
        <taxon>Neopterygii</taxon>
        <taxon>Teleostei</taxon>
        <taxon>Neoteleostei</taxon>
        <taxon>Acanthomorphata</taxon>
        <taxon>Ovalentaria</taxon>
        <taxon>Atherinomorphae</taxon>
        <taxon>Cyprinodontiformes</taxon>
        <taxon>Goodeidae</taxon>
        <taxon>Characodon</taxon>
    </lineage>
</organism>
<accession>A0ABU7CVJ1</accession>
<dbReference type="PANTHER" id="PTHR10241:SF21">
    <property type="entry name" value="LETHAL(2) GIANT LARVAE PROTEIN HOMOLOG 1"/>
    <property type="match status" value="1"/>
</dbReference>
<dbReference type="EMBL" id="JAHUTJ010003191">
    <property type="protein sequence ID" value="MED6265528.1"/>
    <property type="molecule type" value="Genomic_DNA"/>
</dbReference>
<proteinExistence type="predicted"/>
<comment type="caution">
    <text evidence="1">The sequence shown here is derived from an EMBL/GenBank/DDBJ whole genome shotgun (WGS) entry which is preliminary data.</text>
</comment>
<sequence>MMKFRFRRQGTDPQREKIKQELFAFNKTVEHGFPHQPSALAFDPKLQLMAIGTKSGAIKMYPLLLILSQLEFVLDSLNILLG</sequence>
<name>A0ABU7CVJ1_9TELE</name>
<dbReference type="Proteomes" id="UP001352852">
    <property type="component" value="Unassembled WGS sequence"/>
</dbReference>
<keyword evidence="2" id="KW-1185">Reference proteome</keyword>
<evidence type="ECO:0000313" key="1">
    <source>
        <dbReference type="EMBL" id="MED6265528.1"/>
    </source>
</evidence>
<gene>
    <name evidence="1" type="primary">LLGL1_3</name>
    <name evidence="1" type="ORF">CHARACLAT_026444</name>
</gene>
<dbReference type="PANTHER" id="PTHR10241">
    <property type="entry name" value="LETHAL 2 GIANT LARVAE PROTEIN"/>
    <property type="match status" value="1"/>
</dbReference>
<reference evidence="1 2" key="1">
    <citation type="submission" date="2021-06" db="EMBL/GenBank/DDBJ databases">
        <authorList>
            <person name="Palmer J.M."/>
        </authorList>
    </citation>
    <scope>NUCLEOTIDE SEQUENCE [LARGE SCALE GENOMIC DNA]</scope>
    <source>
        <strain evidence="1 2">CL_MEX2019</strain>
        <tissue evidence="1">Muscle</tissue>
    </source>
</reference>
<evidence type="ECO:0000313" key="2">
    <source>
        <dbReference type="Proteomes" id="UP001352852"/>
    </source>
</evidence>